<keyword evidence="1" id="KW-0812">Transmembrane</keyword>
<proteinExistence type="predicted"/>
<keyword evidence="3" id="KW-1185">Reference proteome</keyword>
<gene>
    <name evidence="2" type="ORF">OM075_07455</name>
</gene>
<sequence length="175" mass="19957">MLKSKHCGICENQISDKRTGTKCGITNEKPQFKNKCDKISFDKKYEKIILDTNIELETISRKKAKTYSTTFVLLAISIVIMLLGFLLGIFAFEGGVISTLPLIIIGVGFLVIPKALHPFVMFKQTLSVAKNKKDELDNLLSLYNVKYDLDLNFKEDRHGNLDVTPNVIFTRKYYR</sequence>
<dbReference type="EMBL" id="JAPDPJ010000012">
    <property type="protein sequence ID" value="MCW3786297.1"/>
    <property type="molecule type" value="Genomic_DNA"/>
</dbReference>
<dbReference type="Proteomes" id="UP001209229">
    <property type="component" value="Unassembled WGS sequence"/>
</dbReference>
<feature type="transmembrane region" description="Helical" evidence="1">
    <location>
        <begin position="71"/>
        <end position="92"/>
    </location>
</feature>
<protein>
    <submittedName>
        <fullName evidence="2">Uncharacterized protein</fullName>
    </submittedName>
</protein>
<evidence type="ECO:0000313" key="3">
    <source>
        <dbReference type="Proteomes" id="UP001209229"/>
    </source>
</evidence>
<feature type="transmembrane region" description="Helical" evidence="1">
    <location>
        <begin position="98"/>
        <end position="116"/>
    </location>
</feature>
<dbReference type="RefSeq" id="WP_301189863.1">
    <property type="nucleotide sequence ID" value="NZ_JAPDPJ010000012.1"/>
</dbReference>
<comment type="caution">
    <text evidence="2">The sequence shown here is derived from an EMBL/GenBank/DDBJ whole genome shotgun (WGS) entry which is preliminary data.</text>
</comment>
<keyword evidence="1" id="KW-0472">Membrane</keyword>
<keyword evidence="1" id="KW-1133">Transmembrane helix</keyword>
<reference evidence="2" key="1">
    <citation type="submission" date="2022-10" db="EMBL/GenBank/DDBJ databases">
        <authorList>
            <person name="Yu W.X."/>
        </authorList>
    </citation>
    <scope>NUCLEOTIDE SEQUENCE</scope>
    <source>
        <strain evidence="2">AAT</strain>
    </source>
</reference>
<accession>A0AAE3M3T8</accession>
<dbReference type="AlphaFoldDB" id="A0AAE3M3T8"/>
<evidence type="ECO:0000256" key="1">
    <source>
        <dbReference type="SAM" id="Phobius"/>
    </source>
</evidence>
<evidence type="ECO:0000313" key="2">
    <source>
        <dbReference type="EMBL" id="MCW3786297.1"/>
    </source>
</evidence>
<name>A0AAE3M3T8_9BACT</name>
<organism evidence="2 3">
    <name type="scientific">Plebeiibacterium sediminum</name>
    <dbReference type="NCBI Taxonomy" id="2992112"/>
    <lineage>
        <taxon>Bacteria</taxon>
        <taxon>Pseudomonadati</taxon>
        <taxon>Bacteroidota</taxon>
        <taxon>Bacteroidia</taxon>
        <taxon>Marinilabiliales</taxon>
        <taxon>Marinilabiliaceae</taxon>
        <taxon>Plebeiibacterium</taxon>
    </lineage>
</organism>